<dbReference type="Pfam" id="PF03441">
    <property type="entry name" value="FAD_binding_7"/>
    <property type="match status" value="1"/>
</dbReference>
<dbReference type="InterPro" id="IPR036134">
    <property type="entry name" value="Crypto/Photolyase_FAD-like_sf"/>
</dbReference>
<dbReference type="InterPro" id="IPR006050">
    <property type="entry name" value="DNA_photolyase_N"/>
</dbReference>
<protein>
    <recommendedName>
        <fullName evidence="2 7">Cryptochrome DASH</fullName>
    </recommendedName>
</protein>
<dbReference type="PANTHER" id="PTHR11455:SF22">
    <property type="entry name" value="CRYPTOCHROME DASH"/>
    <property type="match status" value="1"/>
</dbReference>
<dbReference type="GO" id="GO:0071949">
    <property type="term" value="F:FAD binding"/>
    <property type="evidence" value="ECO:0007669"/>
    <property type="project" value="TreeGrafter"/>
</dbReference>
<dbReference type="AlphaFoldDB" id="A0A5M9H9X7"/>
<dbReference type="NCBIfam" id="TIGR02765">
    <property type="entry name" value="crypto_DASH"/>
    <property type="match status" value="1"/>
</dbReference>
<sequence length="438" mass="50045">MICFFSYIASFTALIDMSEKTILIWFRNDLRIHDNEILIEAVKRAGKVIPVYCFDPRYFKKTDFGAKKTGAFRARFLFESVINLRESLRSLGGDLVVKKGKPEEVLPDICHLYNVKEVYHHREVAPEETNISAKVEAALWKQHINLKHFIGHTLYHKEDLPFPIKNIPDDFSVFRKKIERDSTVRPCFDTPGLVKVPDGIRNESLPDLSFLGIDADPEDDHIKLEVKGGESEGIKKLKDFLLGAGLLGNKGSRSLSPKLSPWLSAGCLSPREVYWEVKKYQKQMPDLAARMIIELQWRDYFRFMLKKHGSIIPQKEETRKALSSKEKTKFEGWKSGVTGEPLTDACMRKLNATGYISDICKQYAGTFLVKTLKVPWMAGSAYYEEKAIDFSPANNLGTWATILGSRILSSNKNIIVKFEEVAQEDDIKKWFSEYNNAS</sequence>
<evidence type="ECO:0000313" key="10">
    <source>
        <dbReference type="Proteomes" id="UP000322918"/>
    </source>
</evidence>
<comment type="function">
    <text evidence="7">May have a photoreceptor function.</text>
</comment>
<evidence type="ECO:0000256" key="3">
    <source>
        <dbReference type="ARBA" id="ARBA00022630"/>
    </source>
</evidence>
<comment type="cofactor">
    <cofactor evidence="6 7">
        <name>FAD</name>
        <dbReference type="ChEBI" id="CHEBI:57692"/>
    </cofactor>
    <text evidence="6 7">Binds 1 FAD per subunit.</text>
</comment>
<feature type="binding site" evidence="6">
    <location>
        <begin position="294"/>
        <end position="301"/>
    </location>
    <ligand>
        <name>FAD</name>
        <dbReference type="ChEBI" id="CHEBI:57692"/>
    </ligand>
</feature>
<gene>
    <name evidence="9" type="ORF">F1649_11650</name>
</gene>
<dbReference type="Pfam" id="PF00875">
    <property type="entry name" value="DNA_photolyase"/>
    <property type="match status" value="1"/>
</dbReference>
<dbReference type="Gene3D" id="3.40.50.620">
    <property type="entry name" value="HUPs"/>
    <property type="match status" value="1"/>
</dbReference>
<accession>A0A5M9H9X7</accession>
<keyword evidence="5 7" id="KW-0157">Chromophore</keyword>
<feature type="domain" description="Photolyase/cryptochrome alpha/beta" evidence="8">
    <location>
        <begin position="20"/>
        <end position="154"/>
    </location>
</feature>
<keyword evidence="10" id="KW-1185">Reference proteome</keyword>
<dbReference type="InterPro" id="IPR002081">
    <property type="entry name" value="Cryptochrome/DNA_photolyase_1"/>
</dbReference>
<dbReference type="Proteomes" id="UP000322918">
    <property type="component" value="Unassembled WGS sequence"/>
</dbReference>
<dbReference type="EMBL" id="VWNE01000016">
    <property type="protein sequence ID" value="KAA8482621.1"/>
    <property type="molecule type" value="Genomic_DNA"/>
</dbReference>
<evidence type="ECO:0000256" key="7">
    <source>
        <dbReference type="RuleBase" id="RU367151"/>
    </source>
</evidence>
<dbReference type="Gene3D" id="1.10.579.10">
    <property type="entry name" value="DNA Cyclobutane Dipyrimidine Photolyase, subunit A, domain 3"/>
    <property type="match status" value="1"/>
</dbReference>
<dbReference type="PRINTS" id="PR00147">
    <property type="entry name" value="DNAPHOTLYASE"/>
</dbReference>
<comment type="caution">
    <text evidence="9">The sequence shown here is derived from an EMBL/GenBank/DDBJ whole genome shotgun (WGS) entry which is preliminary data.</text>
</comment>
<dbReference type="InterPro" id="IPR014729">
    <property type="entry name" value="Rossmann-like_a/b/a_fold"/>
</dbReference>
<feature type="binding site" evidence="6">
    <location>
        <begin position="256"/>
        <end position="260"/>
    </location>
    <ligand>
        <name>FAD</name>
        <dbReference type="ChEBI" id="CHEBI:57692"/>
    </ligand>
</feature>
<evidence type="ECO:0000313" key="9">
    <source>
        <dbReference type="EMBL" id="KAA8482621.1"/>
    </source>
</evidence>
<dbReference type="SUPFAM" id="SSF48173">
    <property type="entry name" value="Cryptochrome/photolyase FAD-binding domain"/>
    <property type="match status" value="1"/>
</dbReference>
<evidence type="ECO:0000256" key="5">
    <source>
        <dbReference type="ARBA" id="ARBA00022991"/>
    </source>
</evidence>
<keyword evidence="3 6" id="KW-0285">Flavoprotein</keyword>
<evidence type="ECO:0000256" key="2">
    <source>
        <dbReference type="ARBA" id="ARBA00017881"/>
    </source>
</evidence>
<dbReference type="Gene3D" id="1.25.40.80">
    <property type="match status" value="1"/>
</dbReference>
<evidence type="ECO:0000256" key="4">
    <source>
        <dbReference type="ARBA" id="ARBA00022827"/>
    </source>
</evidence>
<proteinExistence type="inferred from homology"/>
<comment type="similarity">
    <text evidence="1 7">Belongs to the DNA photolyase class-1 family.</text>
</comment>
<dbReference type="SUPFAM" id="SSF52425">
    <property type="entry name" value="Cryptochrome/photolyase, N-terminal domain"/>
    <property type="match status" value="1"/>
</dbReference>
<evidence type="ECO:0000256" key="1">
    <source>
        <dbReference type="ARBA" id="ARBA00005862"/>
    </source>
</evidence>
<reference evidence="9 10" key="1">
    <citation type="submission" date="2019-09" db="EMBL/GenBank/DDBJ databases">
        <title>Pararcticibacter amylolyticus gen. nov., sp. nov., isolated from a rottenly hemp rope, and reclassification of Pedobacter tournemirensis as Pararcticibacter tournemirensis comb. nov.</title>
        <authorList>
            <person name="Cai Y."/>
        </authorList>
    </citation>
    <scope>NUCLEOTIDE SEQUENCE [LARGE SCALE GENOMIC DNA]</scope>
    <source>
        <strain evidence="9 10">TF5-37.2-LB10</strain>
    </source>
</reference>
<dbReference type="InterPro" id="IPR014133">
    <property type="entry name" value="Cry_DASH"/>
</dbReference>
<dbReference type="GO" id="GO:0000719">
    <property type="term" value="P:photoreactive repair"/>
    <property type="evidence" value="ECO:0007669"/>
    <property type="project" value="TreeGrafter"/>
</dbReference>
<evidence type="ECO:0000256" key="6">
    <source>
        <dbReference type="PIRSR" id="PIRSR602081-1"/>
    </source>
</evidence>
<evidence type="ECO:0000259" key="8">
    <source>
        <dbReference type="PROSITE" id="PS51645"/>
    </source>
</evidence>
<dbReference type="InterPro" id="IPR036155">
    <property type="entry name" value="Crypto/Photolyase_N_sf"/>
</dbReference>
<comment type="cofactor">
    <cofactor evidence="7">
        <name>(6R)-5,10-methylene-5,6,7,8-tetrahydrofolate</name>
        <dbReference type="ChEBI" id="CHEBI:15636"/>
    </cofactor>
    <text evidence="7">Binds 1 5,10-methenyltetrahydrofolate (MTHF) per subunit.</text>
</comment>
<keyword evidence="4 6" id="KW-0274">FAD</keyword>
<dbReference type="OrthoDB" id="9772484at2"/>
<name>A0A5M9H9X7_9SPHI</name>
<organism evidence="9 10">
    <name type="scientific">Arcticibacter tournemirensis</name>
    <dbReference type="NCBI Taxonomy" id="699437"/>
    <lineage>
        <taxon>Bacteria</taxon>
        <taxon>Pseudomonadati</taxon>
        <taxon>Bacteroidota</taxon>
        <taxon>Sphingobacteriia</taxon>
        <taxon>Sphingobacteriales</taxon>
        <taxon>Sphingobacteriaceae</taxon>
        <taxon>Arcticibacter</taxon>
    </lineage>
</organism>
<dbReference type="PROSITE" id="PS51645">
    <property type="entry name" value="PHR_CRY_ALPHA_BETA"/>
    <property type="match status" value="1"/>
</dbReference>
<dbReference type="GO" id="GO:0003904">
    <property type="term" value="F:deoxyribodipyrimidine photo-lyase activity"/>
    <property type="evidence" value="ECO:0007669"/>
    <property type="project" value="TreeGrafter"/>
</dbReference>
<dbReference type="PANTHER" id="PTHR11455">
    <property type="entry name" value="CRYPTOCHROME"/>
    <property type="match status" value="1"/>
</dbReference>
<dbReference type="GO" id="GO:0003677">
    <property type="term" value="F:DNA binding"/>
    <property type="evidence" value="ECO:0007669"/>
    <property type="project" value="TreeGrafter"/>
</dbReference>
<dbReference type="InterPro" id="IPR005101">
    <property type="entry name" value="Cryptochr/Photolyase_FAD-bd"/>
</dbReference>